<dbReference type="Gene3D" id="3.40.1390.30">
    <property type="entry name" value="NIF3 (NGG1p interacting factor 3)-like"/>
    <property type="match status" value="2"/>
</dbReference>
<keyword evidence="3 4" id="KW-0479">Metal-binding</keyword>
<evidence type="ECO:0000256" key="1">
    <source>
        <dbReference type="ARBA" id="ARBA00006964"/>
    </source>
</evidence>
<dbReference type="SUPFAM" id="SSF102705">
    <property type="entry name" value="NIF3 (NGG1p interacting factor 3)-like"/>
    <property type="match status" value="1"/>
</dbReference>
<dbReference type="FunFam" id="3.40.1390.30:FF:000001">
    <property type="entry name" value="GTP cyclohydrolase 1 type 2"/>
    <property type="match status" value="1"/>
</dbReference>
<dbReference type="HOGENOM" id="CLU_037423_2_1_14"/>
<evidence type="ECO:0000256" key="2">
    <source>
        <dbReference type="ARBA" id="ARBA00022112"/>
    </source>
</evidence>
<feature type="binding site" evidence="4">
    <location>
        <position position="229"/>
    </location>
    <ligand>
        <name>a divalent metal cation</name>
        <dbReference type="ChEBI" id="CHEBI:60240"/>
        <label>1</label>
    </ligand>
</feature>
<feature type="binding site" evidence="4">
    <location>
        <position position="226"/>
    </location>
    <ligand>
        <name>a divalent metal cation</name>
        <dbReference type="ChEBI" id="CHEBI:60240"/>
        <label>1</label>
    </ligand>
</feature>
<sequence>MKLLNKVTVNDIYRKLIKKYPLKYQEKWDESGIKYFGRKKAFIDKILIALDINAACIQFAIKNKIELIIAHHPIFTNSKEIKLFKNDINNLKLLKKHKINVIALHTSIDNHPNGLNWFLVKQISSKNFKQIKNSDGTFFKVNLIKQYSANELITLFKETHDVNAITYHDNGSKIKSIYFCSGSGFGVLKHQLSKLKKDECLVTGDIKWHNWQTINDFNANALDVGHDIEKHFITLISEFIIQNFPKIKIYNYFPNIKLKVTN</sequence>
<evidence type="ECO:0000256" key="4">
    <source>
        <dbReference type="PIRSR" id="PIRSR602678-1"/>
    </source>
</evidence>
<dbReference type="PANTHER" id="PTHR13799:SF14">
    <property type="entry name" value="GTP CYCLOHYDROLASE 1 TYPE 2 HOMOLOG"/>
    <property type="match status" value="1"/>
</dbReference>
<evidence type="ECO:0000313" key="5">
    <source>
        <dbReference type="EMBL" id="AIV03617.1"/>
    </source>
</evidence>
<dbReference type="KEGG" id="mgj:MGM1_2410"/>
<dbReference type="InterPro" id="IPR036069">
    <property type="entry name" value="DUF34/NIF3_sf"/>
</dbReference>
<keyword evidence="6" id="KW-1185">Reference proteome</keyword>
<dbReference type="EMBL" id="CP007711">
    <property type="protein sequence ID" value="AIV03617.1"/>
    <property type="molecule type" value="Genomic_DNA"/>
</dbReference>
<feature type="binding site" evidence="4">
    <location>
        <position position="109"/>
    </location>
    <ligand>
        <name>a divalent metal cation</name>
        <dbReference type="ChEBI" id="CHEBI:60240"/>
        <label>1</label>
    </ligand>
</feature>
<organism evidence="5 6">
    <name type="scientific">Candidatus Malacoplasma girerdii</name>
    <dbReference type="NCBI Taxonomy" id="1318617"/>
    <lineage>
        <taxon>Bacteria</taxon>
        <taxon>Bacillati</taxon>
        <taxon>Mycoplasmatota</taxon>
        <taxon>Mycoplasmoidales</taxon>
        <taxon>Mycoplasmoidaceae</taxon>
        <taxon>Malacoplasma</taxon>
    </lineage>
</organism>
<accession>A0A097SSP1</accession>
<feature type="binding site" evidence="4">
    <location>
        <position position="71"/>
    </location>
    <ligand>
        <name>a divalent metal cation</name>
        <dbReference type="ChEBI" id="CHEBI:60240"/>
        <label>1</label>
    </ligand>
</feature>
<protein>
    <recommendedName>
        <fullName evidence="2">GTP cyclohydrolase 1 type 2 homolog</fullName>
    </recommendedName>
</protein>
<name>A0A097SSP1_9BACT</name>
<comment type="similarity">
    <text evidence="1">Belongs to the GTP cyclohydrolase I type 2/NIF3 family.</text>
</comment>
<dbReference type="eggNOG" id="COG0327">
    <property type="taxonomic scope" value="Bacteria"/>
</dbReference>
<proteinExistence type="inferred from homology"/>
<dbReference type="Pfam" id="PF01784">
    <property type="entry name" value="DUF34_NIF3"/>
    <property type="match status" value="1"/>
</dbReference>
<gene>
    <name evidence="5" type="ORF">MGM1_2410</name>
</gene>
<dbReference type="STRING" id="1318617.MGM1_2410"/>
<evidence type="ECO:0000313" key="6">
    <source>
        <dbReference type="Proteomes" id="UP000030066"/>
    </source>
</evidence>
<dbReference type="Proteomes" id="UP000030066">
    <property type="component" value="Chromosome"/>
</dbReference>
<dbReference type="PANTHER" id="PTHR13799">
    <property type="entry name" value="NGG1 INTERACTING FACTOR 3"/>
    <property type="match status" value="1"/>
</dbReference>
<feature type="binding site" evidence="4">
    <location>
        <position position="72"/>
    </location>
    <ligand>
        <name>a divalent metal cation</name>
        <dbReference type="ChEBI" id="CHEBI:60240"/>
        <label>1</label>
    </ligand>
</feature>
<dbReference type="GO" id="GO:0005737">
    <property type="term" value="C:cytoplasm"/>
    <property type="evidence" value="ECO:0007669"/>
    <property type="project" value="TreeGrafter"/>
</dbReference>
<dbReference type="GO" id="GO:0046872">
    <property type="term" value="F:metal ion binding"/>
    <property type="evidence" value="ECO:0007669"/>
    <property type="project" value="UniProtKB-KW"/>
</dbReference>
<evidence type="ECO:0000256" key="3">
    <source>
        <dbReference type="ARBA" id="ARBA00022723"/>
    </source>
</evidence>
<reference evidence="5 6" key="1">
    <citation type="journal article" date="2014" name="PLoS ONE">
        <title>An emerging Mycoplasma associated with trichomoniasis, vaginal infection and disease.</title>
        <authorList>
            <consortium name="Vaginal Microbiome Consortium"/>
            <person name="Fettweis J.M."/>
            <person name="Serrano M.G."/>
            <person name="Huang B."/>
            <person name="Brooks J.P."/>
            <person name="Glascock A.L."/>
            <person name="Sheth N.U."/>
            <person name="Strauss J.F.III."/>
            <person name="Jefferson K.K."/>
            <person name="Buck G.A."/>
        </authorList>
    </citation>
    <scope>NUCLEOTIDE SEQUENCE [LARGE SCALE GENOMIC DNA]</scope>
    <source>
        <strain evidence="5 6">VCU_M1</strain>
    </source>
</reference>
<dbReference type="InterPro" id="IPR002678">
    <property type="entry name" value="DUF34/NIF3"/>
</dbReference>
<dbReference type="AlphaFoldDB" id="A0A097SSP1"/>